<proteinExistence type="predicted"/>
<dbReference type="KEGG" id="bao:BAMF_1173"/>
<keyword evidence="2" id="KW-1185">Reference proteome</keyword>
<reference evidence="1 2" key="1">
    <citation type="journal article" date="2011" name="Int. J. Syst. Evol. Microbiol.">
        <title>Relationship of Bacillus amyloliquefaciens clades associated with strains DSM 7T and FZB42T: a proposal for Bacillus amyloliquefaciens subsp. amyloliquefaciens subsp. nov. and Bacillus amyloliquefaciens subsp. plantarum subsp. nov. based on complete genome sequence comparisons.</title>
        <authorList>
            <person name="Borriss R."/>
            <person name="Chen X.H."/>
            <person name="Rueckert C."/>
            <person name="Blom J."/>
            <person name="Becker A."/>
            <person name="Baumgarth B."/>
            <person name="Fan B."/>
            <person name="Pukall R."/>
            <person name="Schumann P."/>
            <person name="Sproer C."/>
            <person name="Junge H."/>
            <person name="Vater J."/>
            <person name="Puhler A."/>
            <person name="Klenk H.P."/>
        </authorList>
    </citation>
    <scope>NUCLEOTIDE SEQUENCE [LARGE SCALE GENOMIC DNA]</scope>
    <source>
        <strain evidence="2">DSM 7</strain>
    </source>
</reference>
<dbReference type="Gene3D" id="2.160.20.80">
    <property type="entry name" value="E3 ubiquitin-protein ligase SopA"/>
    <property type="match status" value="1"/>
</dbReference>
<name>A0A9P1JFX9_BACAS</name>
<sequence length="208" mass="23368">MNTIQKPKIPKELPVLSFTKALQDEQIKDVIIENEIISGKLHSLRAEKVIFRNMVFTDVSFRHMECTDVLFEKCDLSNADFSGSIIHRTVFQHSKLLGLNLADSAMRNVRFEDCLANYSSFSYSNMKHVRFDTCALLESEWNDAALEHTELNACDLNGANFIGTSLFNMDISTCTFDHLHVSLDKLKGCRISPAQAVTFAEALGAIVT</sequence>
<dbReference type="EMBL" id="FN597644">
    <property type="protein sequence ID" value="CBI42299.1"/>
    <property type="molecule type" value="Genomic_DNA"/>
</dbReference>
<protein>
    <recommendedName>
        <fullName evidence="3">Pentapeptide repeat-containing protein</fullName>
    </recommendedName>
</protein>
<evidence type="ECO:0000313" key="1">
    <source>
        <dbReference type="EMBL" id="CBI42299.1"/>
    </source>
</evidence>
<reference evidence="2" key="2">
    <citation type="journal article" date="2011" name="J. Biotechnol.">
        <title>Genome sequence of B. amyloliquefaciens type strain DSM7(T) reveals differences to plant-associated B. amyloliquefaciens FZB42.</title>
        <authorList>
            <person name="Ruckert C."/>
            <person name="Blom J."/>
            <person name="Chen X."/>
            <person name="Reva O."/>
            <person name="Borriss R."/>
        </authorList>
    </citation>
    <scope>NUCLEOTIDE SEQUENCE [LARGE SCALE GENOMIC DNA]</scope>
    <source>
        <strain evidence="2">DSM 7</strain>
    </source>
</reference>
<dbReference type="RefSeq" id="WP_013351784.1">
    <property type="nucleotide sequence ID" value="NC_014551.1"/>
</dbReference>
<dbReference type="PANTHER" id="PTHR42999">
    <property type="entry name" value="ANTIBIOTIC RESISTANCE PROTEIN MCBG"/>
    <property type="match status" value="1"/>
</dbReference>
<dbReference type="AlphaFoldDB" id="A0A9P1JFX9"/>
<accession>A0A9P1JFX9</accession>
<dbReference type="Proteomes" id="UP000006562">
    <property type="component" value="Chromosome"/>
</dbReference>
<dbReference type="InterPro" id="IPR052949">
    <property type="entry name" value="PA_immunity-related"/>
</dbReference>
<evidence type="ECO:0000313" key="2">
    <source>
        <dbReference type="Proteomes" id="UP000006562"/>
    </source>
</evidence>
<dbReference type="Pfam" id="PF00805">
    <property type="entry name" value="Pentapeptide"/>
    <property type="match status" value="1"/>
</dbReference>
<dbReference type="Pfam" id="PF13599">
    <property type="entry name" value="Pentapeptide_4"/>
    <property type="match status" value="1"/>
</dbReference>
<dbReference type="InterPro" id="IPR001646">
    <property type="entry name" value="5peptide_repeat"/>
</dbReference>
<evidence type="ECO:0008006" key="3">
    <source>
        <dbReference type="Google" id="ProtNLM"/>
    </source>
</evidence>
<gene>
    <name evidence="1" type="primary">yisX</name>
    <name evidence="1" type="ordered locus">BAMF_1173</name>
</gene>
<dbReference type="PANTHER" id="PTHR42999:SF1">
    <property type="entry name" value="PENTAPEPTIDE REPEAT-CONTAINING PROTEIN"/>
    <property type="match status" value="1"/>
</dbReference>
<organism evidence="1 2">
    <name type="scientific">Bacillus amyloliquefaciens (strain ATCC 23350 / DSM 7 / BCRC 11601 / CCUG 28519 / NBRC 15535 / NRRL B-14393 / F)</name>
    <dbReference type="NCBI Taxonomy" id="692420"/>
    <lineage>
        <taxon>Bacteria</taxon>
        <taxon>Bacillati</taxon>
        <taxon>Bacillota</taxon>
        <taxon>Bacilli</taxon>
        <taxon>Bacillales</taxon>
        <taxon>Bacillaceae</taxon>
        <taxon>Bacillus</taxon>
        <taxon>Bacillus amyloliquefaciens group</taxon>
    </lineage>
</organism>
<dbReference type="SUPFAM" id="SSF141571">
    <property type="entry name" value="Pentapeptide repeat-like"/>
    <property type="match status" value="1"/>
</dbReference>